<dbReference type="GO" id="GO:0003746">
    <property type="term" value="F:translation elongation factor activity"/>
    <property type="evidence" value="ECO:0007669"/>
    <property type="project" value="UniProtKB-KW"/>
</dbReference>
<organism evidence="4 5">
    <name type="scientific">Pelatocladus maniniholoensis HA4357-MV3</name>
    <dbReference type="NCBI Taxonomy" id="1117104"/>
    <lineage>
        <taxon>Bacteria</taxon>
        <taxon>Bacillati</taxon>
        <taxon>Cyanobacteriota</taxon>
        <taxon>Cyanophyceae</taxon>
        <taxon>Nostocales</taxon>
        <taxon>Nostocaceae</taxon>
        <taxon>Pelatocladus</taxon>
    </lineage>
</organism>
<dbReference type="Proteomes" id="UP000813215">
    <property type="component" value="Unassembled WGS sequence"/>
</dbReference>
<evidence type="ECO:0000313" key="5">
    <source>
        <dbReference type="Proteomes" id="UP000813215"/>
    </source>
</evidence>
<dbReference type="EMBL" id="JAHHHW010000161">
    <property type="protein sequence ID" value="MBW4435314.1"/>
    <property type="molecule type" value="Genomic_DNA"/>
</dbReference>
<evidence type="ECO:0000313" key="4">
    <source>
        <dbReference type="EMBL" id="MBW4435314.1"/>
    </source>
</evidence>
<dbReference type="Pfam" id="PF22515">
    <property type="entry name" value="DUF6996"/>
    <property type="match status" value="1"/>
</dbReference>
<feature type="domain" description="DUF6997" evidence="2">
    <location>
        <begin position="84"/>
        <end position="262"/>
    </location>
</feature>
<reference evidence="4" key="1">
    <citation type="submission" date="2021-05" db="EMBL/GenBank/DDBJ databases">
        <authorList>
            <person name="Pietrasiak N."/>
            <person name="Ward R."/>
            <person name="Stajich J.E."/>
            <person name="Kurbessoian T."/>
        </authorList>
    </citation>
    <scope>NUCLEOTIDE SEQUENCE</scope>
    <source>
        <strain evidence="4">HA4357-MV3</strain>
    </source>
</reference>
<dbReference type="InterPro" id="IPR055650">
    <property type="entry name" value="DUF7226"/>
</dbReference>
<protein>
    <submittedName>
        <fullName evidence="4">Translation elongation factor</fullName>
    </submittedName>
</protein>
<dbReference type="InterPro" id="IPR054266">
    <property type="entry name" value="DUF6997"/>
</dbReference>
<keyword evidence="4" id="KW-0251">Elongation factor</keyword>
<dbReference type="Pfam" id="PF22518">
    <property type="entry name" value="DUF6997"/>
    <property type="match status" value="1"/>
</dbReference>
<dbReference type="InterPro" id="IPR054265">
    <property type="entry name" value="DUF6996"/>
</dbReference>
<feature type="domain" description="DUF7226" evidence="3">
    <location>
        <begin position="298"/>
        <end position="436"/>
    </location>
</feature>
<keyword evidence="4" id="KW-0648">Protein biosynthesis</keyword>
<evidence type="ECO:0000259" key="3">
    <source>
        <dbReference type="Pfam" id="PF23871"/>
    </source>
</evidence>
<dbReference type="Pfam" id="PF23871">
    <property type="entry name" value="DUF7226"/>
    <property type="match status" value="1"/>
</dbReference>
<comment type="caution">
    <text evidence="4">The sequence shown here is derived from an EMBL/GenBank/DDBJ whole genome shotgun (WGS) entry which is preliminary data.</text>
</comment>
<gene>
    <name evidence="4" type="ORF">KME28_27300</name>
</gene>
<accession>A0A9E3LWM1</accession>
<evidence type="ECO:0000259" key="1">
    <source>
        <dbReference type="Pfam" id="PF22515"/>
    </source>
</evidence>
<proteinExistence type="predicted"/>
<name>A0A9E3LWM1_9NOST</name>
<sequence>MSDLSTSQRQKSKNDIAWEKLFQKYHILENISKIGFFEIDSASINEFRESRLMAKFDHYGNLPEIFKVYKLSILSISRNKYIIGKFDSYLNVTYSDTLEVIPVEFPKGIESIDYTNLYSETSALSCAFNTGIINDLIDGEESYHTVYGRMSTGTFKFNINKIVDDTQYSLEVKNAQCEIDAGFESEHYFLLLEAKLYDVDDFLVRQLYYPYRLWSSKIPNKEVIPILMTYSNSSNIFSFFIYKFDDILNYNSIRLVEQRNYVIAPETITHEDVSQIFKSITIVAEPNAPFPQANKFERIIDLLTLLLDKELTKEEITANYQFDERQTSYYTDAARYLGLMDKYLDANTREIIFCLSDEGSHLLKKRYKIKILSLIEKILQHQVFYKTFEFTLSNGFIPDINVIRQIMQSCSLNINITTINRRSSTVRGWIGWIVNMLSEE</sequence>
<reference evidence="4" key="2">
    <citation type="journal article" date="2022" name="Microbiol. Resour. Announc.">
        <title>Metagenome Sequencing to Explore Phylogenomics of Terrestrial Cyanobacteria.</title>
        <authorList>
            <person name="Ward R.D."/>
            <person name="Stajich J.E."/>
            <person name="Johansen J.R."/>
            <person name="Huntemann M."/>
            <person name="Clum A."/>
            <person name="Foster B."/>
            <person name="Foster B."/>
            <person name="Roux S."/>
            <person name="Palaniappan K."/>
            <person name="Varghese N."/>
            <person name="Mukherjee S."/>
            <person name="Reddy T.B.K."/>
            <person name="Daum C."/>
            <person name="Copeland A."/>
            <person name="Chen I.A."/>
            <person name="Ivanova N.N."/>
            <person name="Kyrpides N.C."/>
            <person name="Shapiro N."/>
            <person name="Eloe-Fadrosh E.A."/>
            <person name="Pietrasiak N."/>
        </authorList>
    </citation>
    <scope>NUCLEOTIDE SEQUENCE</scope>
    <source>
        <strain evidence="4">HA4357-MV3</strain>
    </source>
</reference>
<evidence type="ECO:0000259" key="2">
    <source>
        <dbReference type="Pfam" id="PF22518"/>
    </source>
</evidence>
<feature type="domain" description="DUF6996" evidence="1">
    <location>
        <begin position="15"/>
        <end position="83"/>
    </location>
</feature>
<dbReference type="AlphaFoldDB" id="A0A9E3LWM1"/>